<feature type="domain" description="F-box" evidence="3">
    <location>
        <begin position="84"/>
        <end position="139"/>
    </location>
</feature>
<dbReference type="InterPro" id="IPR032675">
    <property type="entry name" value="LRR_dom_sf"/>
</dbReference>
<sequence length="575" mass="64218">MADQPDSGVPNLPSQPHHLGALPIDREGLSYCAVPTLPAATRGSTLEAKRQQIDEQISALEDQVVRVKEEILKLKSQRNDLSPIAHLPNELLCKVFSDVKDVYETHYPLAPTRWARISRVCRRWRNAALSNASLWTTITDDDPERLRAFMARSKGTSLNITLKGKALPPDVDRMMQQSLSDTHRLASLVIQSDIYDLRHRTSGLGPAPKLHTLSLRNVSKHPDELGNILREGAPLLRNLQLDCCRIPWTSPLFNGLTTLKLKSETDSTWDVAGVLDAFARIPALEFLDWGVHFRTGTLPVPDERLVRFRHLKHLSLSGQLSICLEFLAHIAIPETASARIESSEDGTLPQSGAILPQRLLEATPTTPLSQAVRVQDQYQAVSIEVIGSSKIRVEHWPTLSMTKSSRLVYVLSGWGTHGPRSFCGMSLGAVQYLYLSYGELRRDADAVEQAFEMMPAVEQVVLSRAAGGRFVKALKHNPSLFPTLTFLSFHDVTFFETPKSRSCTCSKRSATGFSDLVALLPRPGLEKLSFRRCANLTKDHIEILSAFDVEVEWDAIEQNVDRKCQSTCISQIRRR</sequence>
<dbReference type="EMBL" id="AACS02000008">
    <property type="protein sequence ID" value="EAU86170.2"/>
    <property type="molecule type" value="Genomic_DNA"/>
</dbReference>
<feature type="region of interest" description="Disordered" evidence="2">
    <location>
        <begin position="1"/>
        <end position="20"/>
    </location>
</feature>
<dbReference type="AlphaFoldDB" id="A8NR14"/>
<dbReference type="KEGG" id="cci:CC1G_03381"/>
<accession>A8NR14</accession>
<comment type="caution">
    <text evidence="4">The sequence shown here is derived from an EMBL/GenBank/DDBJ whole genome shotgun (WGS) entry which is preliminary data.</text>
</comment>
<dbReference type="InParanoid" id="A8NR14"/>
<dbReference type="SUPFAM" id="SSF52047">
    <property type="entry name" value="RNI-like"/>
    <property type="match status" value="1"/>
</dbReference>
<feature type="coiled-coil region" evidence="1">
    <location>
        <begin position="43"/>
        <end position="77"/>
    </location>
</feature>
<organism evidence="4 5">
    <name type="scientific">Coprinopsis cinerea (strain Okayama-7 / 130 / ATCC MYA-4618 / FGSC 9003)</name>
    <name type="common">Inky cap fungus</name>
    <name type="synonym">Hormographiella aspergillata</name>
    <dbReference type="NCBI Taxonomy" id="240176"/>
    <lineage>
        <taxon>Eukaryota</taxon>
        <taxon>Fungi</taxon>
        <taxon>Dikarya</taxon>
        <taxon>Basidiomycota</taxon>
        <taxon>Agaricomycotina</taxon>
        <taxon>Agaricomycetes</taxon>
        <taxon>Agaricomycetidae</taxon>
        <taxon>Agaricales</taxon>
        <taxon>Agaricineae</taxon>
        <taxon>Psathyrellaceae</taxon>
        <taxon>Coprinopsis</taxon>
    </lineage>
</organism>
<keyword evidence="5" id="KW-1185">Reference proteome</keyword>
<keyword evidence="1" id="KW-0175">Coiled coil</keyword>
<dbReference type="HOGENOM" id="CLU_024199_2_0_1"/>
<dbReference type="RefSeq" id="XP_001835599.2">
    <property type="nucleotide sequence ID" value="XM_001835547.2"/>
</dbReference>
<dbReference type="InterPro" id="IPR036047">
    <property type="entry name" value="F-box-like_dom_sf"/>
</dbReference>
<name>A8NR14_COPC7</name>
<gene>
    <name evidence="4" type="ORF">CC1G_03381</name>
</gene>
<evidence type="ECO:0000259" key="3">
    <source>
        <dbReference type="Pfam" id="PF12937"/>
    </source>
</evidence>
<evidence type="ECO:0000313" key="4">
    <source>
        <dbReference type="EMBL" id="EAU86170.2"/>
    </source>
</evidence>
<dbReference type="GeneID" id="6012132"/>
<dbReference type="Gene3D" id="3.80.10.10">
    <property type="entry name" value="Ribonuclease Inhibitor"/>
    <property type="match status" value="1"/>
</dbReference>
<evidence type="ECO:0000313" key="5">
    <source>
        <dbReference type="Proteomes" id="UP000001861"/>
    </source>
</evidence>
<protein>
    <recommendedName>
        <fullName evidence="3">F-box domain-containing protein</fullName>
    </recommendedName>
</protein>
<dbReference type="OrthoDB" id="2872427at2759"/>
<dbReference type="VEuPathDB" id="FungiDB:CC1G_03381"/>
<dbReference type="Pfam" id="PF12937">
    <property type="entry name" value="F-box-like"/>
    <property type="match status" value="1"/>
</dbReference>
<proteinExistence type="predicted"/>
<dbReference type="Proteomes" id="UP000001861">
    <property type="component" value="Unassembled WGS sequence"/>
</dbReference>
<dbReference type="Gene3D" id="1.20.1280.50">
    <property type="match status" value="1"/>
</dbReference>
<evidence type="ECO:0000256" key="1">
    <source>
        <dbReference type="SAM" id="Coils"/>
    </source>
</evidence>
<dbReference type="InterPro" id="IPR001810">
    <property type="entry name" value="F-box_dom"/>
</dbReference>
<dbReference type="OMA" id="MFGKIAR"/>
<dbReference type="SUPFAM" id="SSF81383">
    <property type="entry name" value="F-box domain"/>
    <property type="match status" value="1"/>
</dbReference>
<reference evidence="4 5" key="1">
    <citation type="journal article" date="2010" name="Proc. Natl. Acad. Sci. U.S.A.">
        <title>Insights into evolution of multicellular fungi from the assembled chromosomes of the mushroom Coprinopsis cinerea (Coprinus cinereus).</title>
        <authorList>
            <person name="Stajich J.E."/>
            <person name="Wilke S.K."/>
            <person name="Ahren D."/>
            <person name="Au C.H."/>
            <person name="Birren B.W."/>
            <person name="Borodovsky M."/>
            <person name="Burns C."/>
            <person name="Canback B."/>
            <person name="Casselton L.A."/>
            <person name="Cheng C.K."/>
            <person name="Deng J."/>
            <person name="Dietrich F.S."/>
            <person name="Fargo D.C."/>
            <person name="Farman M.L."/>
            <person name="Gathman A.C."/>
            <person name="Goldberg J."/>
            <person name="Guigo R."/>
            <person name="Hoegger P.J."/>
            <person name="Hooker J.B."/>
            <person name="Huggins A."/>
            <person name="James T.Y."/>
            <person name="Kamada T."/>
            <person name="Kilaru S."/>
            <person name="Kodira C."/>
            <person name="Kues U."/>
            <person name="Kupfer D."/>
            <person name="Kwan H.S."/>
            <person name="Lomsadze A."/>
            <person name="Li W."/>
            <person name="Lilly W.W."/>
            <person name="Ma L.J."/>
            <person name="Mackey A.J."/>
            <person name="Manning G."/>
            <person name="Martin F."/>
            <person name="Muraguchi H."/>
            <person name="Natvig D.O."/>
            <person name="Palmerini H."/>
            <person name="Ramesh M.A."/>
            <person name="Rehmeyer C.J."/>
            <person name="Roe B.A."/>
            <person name="Shenoy N."/>
            <person name="Stanke M."/>
            <person name="Ter-Hovhannisyan V."/>
            <person name="Tunlid A."/>
            <person name="Velagapudi R."/>
            <person name="Vision T.J."/>
            <person name="Zeng Q."/>
            <person name="Zolan M.E."/>
            <person name="Pukkila P.J."/>
        </authorList>
    </citation>
    <scope>NUCLEOTIDE SEQUENCE [LARGE SCALE GENOMIC DNA]</scope>
    <source>
        <strain evidence="5">Okayama-7 / 130 / ATCC MYA-4618 / FGSC 9003</strain>
    </source>
</reference>
<evidence type="ECO:0000256" key="2">
    <source>
        <dbReference type="SAM" id="MobiDB-lite"/>
    </source>
</evidence>
<dbReference type="eggNOG" id="ENOG502RD1Z">
    <property type="taxonomic scope" value="Eukaryota"/>
</dbReference>